<evidence type="ECO:0000313" key="3">
    <source>
        <dbReference type="Proteomes" id="UP000049127"/>
    </source>
</evidence>
<evidence type="ECO:0000313" key="2">
    <source>
        <dbReference type="EMBL" id="CEQ02784.1"/>
    </source>
</evidence>
<dbReference type="Proteomes" id="UP000049127">
    <property type="component" value="Unassembled WGS sequence"/>
</dbReference>
<proteinExistence type="predicted"/>
<reference evidence="2 3" key="1">
    <citation type="submission" date="2015-01" db="EMBL/GenBank/DDBJ databases">
        <authorList>
            <person name="Aslett A.Martin."/>
            <person name="De Silva Nishadi"/>
        </authorList>
    </citation>
    <scope>NUCLEOTIDE SEQUENCE [LARGE SCALE GENOMIC DNA]</scope>
    <source>
        <strain evidence="2 3">R28058</strain>
    </source>
</reference>
<organism evidence="2 3">
    <name type="scientific">Paraclostridium sordellii</name>
    <name type="common">Clostridium sordellii</name>
    <dbReference type="NCBI Taxonomy" id="1505"/>
    <lineage>
        <taxon>Bacteria</taxon>
        <taxon>Bacillati</taxon>
        <taxon>Bacillota</taxon>
        <taxon>Clostridia</taxon>
        <taxon>Peptostreptococcales</taxon>
        <taxon>Peptostreptococcaceae</taxon>
        <taxon>Paraclostridium</taxon>
    </lineage>
</organism>
<protein>
    <recommendedName>
        <fullName evidence="4">DUF3784 domain-containing protein</fullName>
    </recommendedName>
</protein>
<feature type="transmembrane region" description="Helical" evidence="1">
    <location>
        <begin position="80"/>
        <end position="98"/>
    </location>
</feature>
<dbReference type="EMBL" id="CEKZ01000003">
    <property type="protein sequence ID" value="CEQ02784.1"/>
    <property type="molecule type" value="Genomic_DNA"/>
</dbReference>
<sequence>MNDILIFLTGMIVYLIANIHKQNNKYRHVRFVKGKLKYLTKTKEYYEKESKTLRKISFMSILLSFVIILTANILHFSDRGYLISGAMLILLPIVFMKISKNIRFF</sequence>
<feature type="transmembrane region" description="Helical" evidence="1">
    <location>
        <begin position="56"/>
        <end position="74"/>
    </location>
</feature>
<keyword evidence="1" id="KW-0812">Transmembrane</keyword>
<evidence type="ECO:0008006" key="4">
    <source>
        <dbReference type="Google" id="ProtNLM"/>
    </source>
</evidence>
<dbReference type="RefSeq" id="WP_055334484.1">
    <property type="nucleotide sequence ID" value="NZ_CDNF01000003.1"/>
</dbReference>
<keyword evidence="1" id="KW-1133">Transmembrane helix</keyword>
<keyword evidence="1" id="KW-0472">Membrane</keyword>
<evidence type="ECO:0000256" key="1">
    <source>
        <dbReference type="SAM" id="Phobius"/>
    </source>
</evidence>
<dbReference type="AlphaFoldDB" id="A0A0C7QIU4"/>
<gene>
    <name evidence="2" type="ORF">R28058_05171</name>
</gene>
<name>A0A0C7QIU4_PARSO</name>
<accession>A0A0C7QIU4</accession>